<evidence type="ECO:0000256" key="7">
    <source>
        <dbReference type="ARBA" id="ARBA00020967"/>
    </source>
</evidence>
<comment type="similarity">
    <text evidence="5 24">Belongs to the MIP/aquaporin (TC 1.A.8) family.</text>
</comment>
<dbReference type="NCBIfam" id="TIGR00861">
    <property type="entry name" value="MIP"/>
    <property type="match status" value="1"/>
</dbReference>
<feature type="compositionally biased region" description="Gly residues" evidence="25">
    <location>
        <begin position="313"/>
        <end position="322"/>
    </location>
</feature>
<feature type="transmembrane region" description="Helical" evidence="26">
    <location>
        <begin position="40"/>
        <end position="59"/>
    </location>
</feature>
<feature type="compositionally biased region" description="Low complexity" evidence="25">
    <location>
        <begin position="263"/>
        <end position="281"/>
    </location>
</feature>
<keyword evidence="16" id="KW-0968">Cytoplasmic vesicle</keyword>
<keyword evidence="10" id="KW-0597">Phosphoprotein</keyword>
<evidence type="ECO:0000256" key="8">
    <source>
        <dbReference type="ARBA" id="ARBA00022448"/>
    </source>
</evidence>
<keyword evidence="15" id="KW-0325">Glycoprotein</keyword>
<dbReference type="Pfam" id="PF00230">
    <property type="entry name" value="MIP"/>
    <property type="match status" value="1"/>
</dbReference>
<evidence type="ECO:0000256" key="20">
    <source>
        <dbReference type="ARBA" id="ARBA00033076"/>
    </source>
</evidence>
<dbReference type="PRINTS" id="PR02014">
    <property type="entry name" value="AQUAPORIN2"/>
</dbReference>
<keyword evidence="11 24" id="KW-0812">Transmembrane</keyword>
<feature type="transmembrane region" description="Helical" evidence="26">
    <location>
        <begin position="127"/>
        <end position="147"/>
    </location>
</feature>
<comment type="subunit">
    <text evidence="6">Homotetramer.</text>
</comment>
<evidence type="ECO:0000256" key="13">
    <source>
        <dbReference type="ARBA" id="ARBA00023034"/>
    </source>
</evidence>
<feature type="transmembrane region" description="Helical" evidence="26">
    <location>
        <begin position="86"/>
        <end position="107"/>
    </location>
</feature>
<dbReference type="Proteomes" id="UP001652662">
    <property type="component" value="Chromosome 5"/>
</dbReference>
<feature type="compositionally biased region" description="Low complexity" evidence="25">
    <location>
        <begin position="224"/>
        <end position="234"/>
    </location>
</feature>
<evidence type="ECO:0000256" key="2">
    <source>
        <dbReference type="ARBA" id="ARBA00004424"/>
    </source>
</evidence>
<dbReference type="InterPro" id="IPR022357">
    <property type="entry name" value="MIP_CS"/>
</dbReference>
<organism evidence="27 28">
    <name type="scientific">Equus przewalskii</name>
    <name type="common">Przewalski's horse</name>
    <name type="synonym">Equus caballus przewalskii</name>
    <dbReference type="NCBI Taxonomy" id="9798"/>
    <lineage>
        <taxon>Eukaryota</taxon>
        <taxon>Metazoa</taxon>
        <taxon>Chordata</taxon>
        <taxon>Craniata</taxon>
        <taxon>Vertebrata</taxon>
        <taxon>Euteleostomi</taxon>
        <taxon>Mammalia</taxon>
        <taxon>Eutheria</taxon>
        <taxon>Laurasiatheria</taxon>
        <taxon>Perissodactyla</taxon>
        <taxon>Equidae</taxon>
        <taxon>Equus</taxon>
    </lineage>
</organism>
<comment type="catalytic activity">
    <reaction evidence="23">
        <text>glycerol(in) = glycerol(out)</text>
        <dbReference type="Rhea" id="RHEA:29675"/>
        <dbReference type="ChEBI" id="CHEBI:17754"/>
    </reaction>
</comment>
<evidence type="ECO:0000256" key="22">
    <source>
        <dbReference type="ARBA" id="ARBA00034651"/>
    </source>
</evidence>
<evidence type="ECO:0000313" key="27">
    <source>
        <dbReference type="Proteomes" id="UP001652662"/>
    </source>
</evidence>
<feature type="transmembrane region" description="Helical" evidence="26">
    <location>
        <begin position="12"/>
        <end position="34"/>
    </location>
</feature>
<evidence type="ECO:0000256" key="3">
    <source>
        <dbReference type="ARBA" id="ARBA00004439"/>
    </source>
</evidence>
<keyword evidence="12 26" id="KW-1133">Transmembrane helix</keyword>
<evidence type="ECO:0000313" key="28">
    <source>
        <dbReference type="RefSeq" id="XP_070475645.1"/>
    </source>
</evidence>
<evidence type="ECO:0000256" key="4">
    <source>
        <dbReference type="ARBA" id="ARBA00004554"/>
    </source>
</evidence>
<dbReference type="InterPro" id="IPR034294">
    <property type="entry name" value="Aquaporin_transptr"/>
</dbReference>
<dbReference type="SUPFAM" id="SSF81338">
    <property type="entry name" value="Aquaporin-like"/>
    <property type="match status" value="1"/>
</dbReference>
<dbReference type="PANTHER" id="PTHR19139:SF45">
    <property type="entry name" value="AQUAPORIN-2"/>
    <property type="match status" value="1"/>
</dbReference>
<reference evidence="28" key="1">
    <citation type="submission" date="2025-08" db="UniProtKB">
        <authorList>
            <consortium name="RefSeq"/>
        </authorList>
    </citation>
    <scope>IDENTIFICATION</scope>
    <source>
        <tissue evidence="28">Blood</tissue>
    </source>
</reference>
<evidence type="ECO:0000256" key="10">
    <source>
        <dbReference type="ARBA" id="ARBA00022553"/>
    </source>
</evidence>
<evidence type="ECO:0000256" key="1">
    <source>
        <dbReference type="ARBA" id="ARBA00004166"/>
    </source>
</evidence>
<dbReference type="InterPro" id="IPR000425">
    <property type="entry name" value="MIP"/>
</dbReference>
<keyword evidence="8 24" id="KW-0813">Transport</keyword>
<evidence type="ECO:0000256" key="17">
    <source>
        <dbReference type="ARBA" id="ARBA00030671"/>
    </source>
</evidence>
<evidence type="ECO:0000256" key="25">
    <source>
        <dbReference type="SAM" id="MobiDB-lite"/>
    </source>
</evidence>
<dbReference type="PANTHER" id="PTHR19139">
    <property type="entry name" value="AQUAPORIN TRANSPORTER"/>
    <property type="match status" value="1"/>
</dbReference>
<dbReference type="Gene3D" id="1.20.1080.10">
    <property type="entry name" value="Glycerol uptake facilitator protein"/>
    <property type="match status" value="1"/>
</dbReference>
<evidence type="ECO:0000256" key="12">
    <source>
        <dbReference type="ARBA" id="ARBA00022989"/>
    </source>
</evidence>
<evidence type="ECO:0000256" key="19">
    <source>
        <dbReference type="ARBA" id="ARBA00031624"/>
    </source>
</evidence>
<keyword evidence="13" id="KW-0333">Golgi apparatus</keyword>
<evidence type="ECO:0000256" key="26">
    <source>
        <dbReference type="SAM" id="Phobius"/>
    </source>
</evidence>
<protein>
    <recommendedName>
        <fullName evidence="7">Aquaporin-2</fullName>
    </recommendedName>
    <alternativeName>
        <fullName evidence="17">ADH water channel</fullName>
    </alternativeName>
    <alternativeName>
        <fullName evidence="21">Aquaporin-CD</fullName>
    </alternativeName>
    <alternativeName>
        <fullName evidence="18">Collecting duct water channel protein</fullName>
    </alternativeName>
    <alternativeName>
        <fullName evidence="19">WCH-CD</fullName>
    </alternativeName>
    <alternativeName>
        <fullName evidence="20">Water channel protein for renal collecting duct</fullName>
    </alternativeName>
</protein>
<comment type="catalytic activity">
    <reaction evidence="22">
        <text>H2O(in) = H2O(out)</text>
        <dbReference type="Rhea" id="RHEA:29667"/>
        <dbReference type="ChEBI" id="CHEBI:15377"/>
    </reaction>
</comment>
<accession>A0ABM4PEM5</accession>
<sequence>MWELRSIAFSRAVLAEFLATLLFVFFGLGSALNWPQAMPSVLQIAMAFGLAIGTLVQALGHVSGAHINPAVTVACLVGCHVSFLRAAFYVAAQLLGAVAGAALLHEITPPNIRGDLAVNALSNSTTAGQAVTVELFLTLQLVLCIFASTDERRGDNLGTPALSIGFSVVVGHLLGIPYTGCSMNPARSLAPAVITGLLDRTPGGCHPGLADLQLPAVPARQDPAGAPDRAQGAGARRRLGGARGAAAAVGGAALAAEPAAELQGLSARPRGPGLRGAATPAPRRRGRPRPDSPQVRSWPPVQSSCCQDVRGHSQGGGGGGEPGRFPVLRLHVARAVDPLAPCRELGTWGPSRGGRASEQAEKVLESLLPVLGGVGGKSTEPALGVGLGMAQEFCSCASLVCVHPRVPLSSCAGLCMVLSVHRCACGGASVPWWATSHSRHDPFLLHLQ</sequence>
<evidence type="ECO:0000256" key="24">
    <source>
        <dbReference type="RuleBase" id="RU000477"/>
    </source>
</evidence>
<feature type="transmembrane region" description="Helical" evidence="26">
    <location>
        <begin position="159"/>
        <end position="178"/>
    </location>
</feature>
<dbReference type="GeneID" id="103546175"/>
<feature type="region of interest" description="Disordered" evidence="25">
    <location>
        <begin position="219"/>
        <end position="238"/>
    </location>
</feature>
<dbReference type="PRINTS" id="PR00783">
    <property type="entry name" value="MINTRINSICP"/>
</dbReference>
<keyword evidence="14 26" id="KW-0472">Membrane</keyword>
<dbReference type="InterPro" id="IPR023271">
    <property type="entry name" value="Aquaporin-like"/>
</dbReference>
<evidence type="ECO:0000256" key="5">
    <source>
        <dbReference type="ARBA" id="ARBA00006175"/>
    </source>
</evidence>
<evidence type="ECO:0000256" key="6">
    <source>
        <dbReference type="ARBA" id="ARBA00011881"/>
    </source>
</evidence>
<keyword evidence="27" id="KW-1185">Reference proteome</keyword>
<feature type="region of interest" description="Disordered" evidence="25">
    <location>
        <begin position="263"/>
        <end position="324"/>
    </location>
</feature>
<proteinExistence type="inferred from homology"/>
<dbReference type="CDD" id="cd00333">
    <property type="entry name" value="MIP"/>
    <property type="match status" value="1"/>
</dbReference>
<evidence type="ECO:0000256" key="21">
    <source>
        <dbReference type="ARBA" id="ARBA00033351"/>
    </source>
</evidence>
<evidence type="ECO:0000256" key="15">
    <source>
        <dbReference type="ARBA" id="ARBA00023180"/>
    </source>
</evidence>
<gene>
    <name evidence="28" type="primary">AQP2</name>
</gene>
<name>A0ABM4PEM5_EQUPR</name>
<keyword evidence="9" id="KW-1003">Cell membrane</keyword>
<evidence type="ECO:0000256" key="16">
    <source>
        <dbReference type="ARBA" id="ARBA00023329"/>
    </source>
</evidence>
<evidence type="ECO:0000256" key="18">
    <source>
        <dbReference type="ARBA" id="ARBA00031462"/>
    </source>
</evidence>
<dbReference type="PROSITE" id="PS00221">
    <property type="entry name" value="MIP"/>
    <property type="match status" value="1"/>
</dbReference>
<evidence type="ECO:0000256" key="9">
    <source>
        <dbReference type="ARBA" id="ARBA00022475"/>
    </source>
</evidence>
<evidence type="ECO:0000256" key="11">
    <source>
        <dbReference type="ARBA" id="ARBA00022692"/>
    </source>
</evidence>
<evidence type="ECO:0000256" key="23">
    <source>
        <dbReference type="ARBA" id="ARBA00049405"/>
    </source>
</evidence>
<comment type="subcellular location">
    <subcellularLocation>
        <location evidence="2">Apical cell membrane</location>
        <topology evidence="2">Multi-pass membrane protein</topology>
    </subcellularLocation>
    <subcellularLocation>
        <location evidence="4">Basolateral cell membrane</location>
        <topology evidence="4">Multi-pass membrane protein</topology>
    </subcellularLocation>
    <subcellularLocation>
        <location evidence="3">Cytoplasmic vesicle membrane</location>
        <topology evidence="3">Multi-pass membrane protein</topology>
    </subcellularLocation>
    <subcellularLocation>
        <location evidence="1">Golgi apparatus</location>
        <location evidence="1">trans-Golgi network membrane</location>
        <topology evidence="1">Multi-pass membrane protein</topology>
    </subcellularLocation>
</comment>
<evidence type="ECO:0000256" key="14">
    <source>
        <dbReference type="ARBA" id="ARBA00023136"/>
    </source>
</evidence>
<dbReference type="RefSeq" id="XP_070475645.1">
    <property type="nucleotide sequence ID" value="XM_070619544.1"/>
</dbReference>